<reference evidence="2" key="1">
    <citation type="submission" date="2022-11" db="UniProtKB">
        <authorList>
            <consortium name="WormBaseParasite"/>
        </authorList>
    </citation>
    <scope>IDENTIFICATION</scope>
</reference>
<protein>
    <submittedName>
        <fullName evidence="2">Uncharacterized protein</fullName>
    </submittedName>
</protein>
<accession>A0AC34PXR8</accession>
<dbReference type="Proteomes" id="UP000887576">
    <property type="component" value="Unplaced"/>
</dbReference>
<sequence>MLTAAFKVAFSFAEVGFCGFLCLFMVLPYYIYSFLKHWLIQRFSAKFGRFKQLLHWVRLNDDKFGFQSLPYPMKRRFVQLLPPGQLQVFQQTDKTNAKMSQILRGAKTVELIFDLTAVLDSCIIKGSPNSSESAFIVPSNLICSDLGIFKKQTNFERFGIVGPTHPTDAAIDQILDCLPNNFTADYLFADFEVENLKILVRLLEKTKPVKLVFSLGFTGFKPDLDQLLEVIPEESEEIQICGFPFVTGVDGRKIETWISNRKQKPKLFSFQTISETTGDFVQLQLEDSDSIWVKQEVGQEPFRLVLDPWISVV</sequence>
<name>A0AC34PXR8_9BILA</name>
<organism evidence="1 2">
    <name type="scientific">Panagrolaimus sp. JU765</name>
    <dbReference type="NCBI Taxonomy" id="591449"/>
    <lineage>
        <taxon>Eukaryota</taxon>
        <taxon>Metazoa</taxon>
        <taxon>Ecdysozoa</taxon>
        <taxon>Nematoda</taxon>
        <taxon>Chromadorea</taxon>
        <taxon>Rhabditida</taxon>
        <taxon>Tylenchina</taxon>
        <taxon>Panagrolaimomorpha</taxon>
        <taxon>Panagrolaimoidea</taxon>
        <taxon>Panagrolaimidae</taxon>
        <taxon>Panagrolaimus</taxon>
    </lineage>
</organism>
<evidence type="ECO:0000313" key="1">
    <source>
        <dbReference type="Proteomes" id="UP000887576"/>
    </source>
</evidence>
<evidence type="ECO:0000313" key="2">
    <source>
        <dbReference type="WBParaSite" id="JU765_v2.g10960.t1"/>
    </source>
</evidence>
<proteinExistence type="predicted"/>
<dbReference type="WBParaSite" id="JU765_v2.g10960.t1">
    <property type="protein sequence ID" value="JU765_v2.g10960.t1"/>
    <property type="gene ID" value="JU765_v2.g10960"/>
</dbReference>